<dbReference type="OrthoDB" id="1430226at2"/>
<proteinExistence type="predicted"/>
<evidence type="ECO:0000256" key="1">
    <source>
        <dbReference type="SAM" id="Phobius"/>
    </source>
</evidence>
<dbReference type="KEGG" id="fbe:FF125_18995"/>
<evidence type="ECO:0000313" key="2">
    <source>
        <dbReference type="EMBL" id="QCX40429.1"/>
    </source>
</evidence>
<sequence>MNTKTFNYKEKFSIWIFTPAAVFIAVAIYAFIEKVSFSYRGNMVLDYPISYYVPGILGVLFIAYGFYKFIKASKSKQNQKPISLGETSMSFPKGSSDTVLLNYSTINELWVKDDKDDGESIILYSEDSKNRFEFFAENFDSDSKYIDFKTYLEKVCTNITNRE</sequence>
<keyword evidence="1" id="KW-1133">Transmembrane helix</keyword>
<evidence type="ECO:0000313" key="3">
    <source>
        <dbReference type="Proteomes" id="UP000306229"/>
    </source>
</evidence>
<gene>
    <name evidence="2" type="ORF">FF125_18995</name>
</gene>
<dbReference type="AlphaFoldDB" id="A0A5B7TU95"/>
<reference evidence="2 3" key="1">
    <citation type="submission" date="2019-05" db="EMBL/GenBank/DDBJ databases">
        <title>Algicella ahnfeltiae gen. nov., sp. nov., a novel marine bacterium of the family Flavobacteriaceae isolated from a red alga.</title>
        <authorList>
            <person name="Nedashkovskaya O.I."/>
            <person name="Kukhlevskiy A.D."/>
            <person name="Kim S.-G."/>
            <person name="Zhukova N.V."/>
            <person name="Mikhailov V.V."/>
        </authorList>
    </citation>
    <scope>NUCLEOTIDE SEQUENCE [LARGE SCALE GENOMIC DNA]</scope>
    <source>
        <strain evidence="2 3">10Alg115</strain>
    </source>
</reference>
<accession>A0A5B7TU95</accession>
<feature type="transmembrane region" description="Helical" evidence="1">
    <location>
        <begin position="52"/>
        <end position="70"/>
    </location>
</feature>
<keyword evidence="3" id="KW-1185">Reference proteome</keyword>
<keyword evidence="1" id="KW-0472">Membrane</keyword>
<keyword evidence="1" id="KW-0812">Transmembrane</keyword>
<name>A0A5B7TU95_9FLAO</name>
<dbReference type="EMBL" id="CP040749">
    <property type="protein sequence ID" value="QCX40429.1"/>
    <property type="molecule type" value="Genomic_DNA"/>
</dbReference>
<protein>
    <recommendedName>
        <fullName evidence="4">YcxB family protein</fullName>
    </recommendedName>
</protein>
<feature type="transmembrane region" description="Helical" evidence="1">
    <location>
        <begin position="12"/>
        <end position="32"/>
    </location>
</feature>
<organism evidence="2 3">
    <name type="scientific">Aureibaculum algae</name>
    <dbReference type="NCBI Taxonomy" id="2584122"/>
    <lineage>
        <taxon>Bacteria</taxon>
        <taxon>Pseudomonadati</taxon>
        <taxon>Bacteroidota</taxon>
        <taxon>Flavobacteriia</taxon>
        <taxon>Flavobacteriales</taxon>
        <taxon>Flavobacteriaceae</taxon>
        <taxon>Aureibaculum</taxon>
    </lineage>
</organism>
<evidence type="ECO:0008006" key="4">
    <source>
        <dbReference type="Google" id="ProtNLM"/>
    </source>
</evidence>
<dbReference type="Proteomes" id="UP000306229">
    <property type="component" value="Chromosome"/>
</dbReference>
<dbReference type="RefSeq" id="WP_138951440.1">
    <property type="nucleotide sequence ID" value="NZ_CP040749.1"/>
</dbReference>